<evidence type="ECO:0000256" key="2">
    <source>
        <dbReference type="ARBA" id="ARBA00022963"/>
    </source>
</evidence>
<dbReference type="PANTHER" id="PTHR43856:SF1">
    <property type="entry name" value="MITOCHONDRIAL CARDIOLIPIN HYDROLASE"/>
    <property type="match status" value="1"/>
</dbReference>
<dbReference type="GO" id="GO:0016891">
    <property type="term" value="F:RNA endonuclease activity producing 5'-phosphomonoesters, hydrolytic mechanism"/>
    <property type="evidence" value="ECO:0007669"/>
    <property type="project" value="TreeGrafter"/>
</dbReference>
<sequence length="498" mass="57766">MKVFEFGTNVINRIIDELHDAEEFIRIAVFQIHNQEVFNVLNDKLSDGVRVEILTLPYDSINADIRNEVTNQLQNIERNGARLYFCKWNVGDPERTTTAVGRWYSFHGKFIVTDKSAIALSANFTQTQELDAVLIFKGELNKIEEYNNKFEELVDLFIRENSGYSGTIQQKIMDVDNNSSLFELPRVIETETHRNHWISHYPSLLCPANVPIEDKLYLAPFDCRGRNFFMSIISSASEFAYISAESFTDTDFSSFLVKMRLKGLDIRVLSGATSMDFQDRMNNMLRELLSQNIGIRTIEDIHAKLIITDKHLIVSSVNLNKMNLGFNKTNQYWRENTESILVCSDAEILEQAKSQYLAIYDESIDIENKLAEKIENFVGDMLTSRFDLRSKQEVKVLFARLIIRKEIEVKKFVFEIGKITAKLMKVFNKNMVDKNDFISALILYYLSERKHDTADLNEKLNILNTEIDLNNLLSRLLDKNLIEKVDDFYKLKLDSLLR</sequence>
<protein>
    <recommendedName>
        <fullName evidence="4">Phospholipase D-like domain-containing protein</fullName>
    </recommendedName>
</protein>
<keyword evidence="3" id="KW-0443">Lipid metabolism</keyword>
<keyword evidence="1" id="KW-0378">Hydrolase</keyword>
<dbReference type="GO" id="GO:0016042">
    <property type="term" value="P:lipid catabolic process"/>
    <property type="evidence" value="ECO:0007669"/>
    <property type="project" value="UniProtKB-KW"/>
</dbReference>
<evidence type="ECO:0000259" key="4">
    <source>
        <dbReference type="Pfam" id="PF13091"/>
    </source>
</evidence>
<accession>A0A284VJQ7</accession>
<evidence type="ECO:0000313" key="6">
    <source>
        <dbReference type="Proteomes" id="UP000218615"/>
    </source>
</evidence>
<evidence type="ECO:0000256" key="1">
    <source>
        <dbReference type="ARBA" id="ARBA00022801"/>
    </source>
</evidence>
<organism evidence="5 6">
    <name type="scientific">Candidatus Methanoperedens nitratireducens</name>
    <dbReference type="NCBI Taxonomy" id="1392998"/>
    <lineage>
        <taxon>Archaea</taxon>
        <taxon>Methanobacteriati</taxon>
        <taxon>Methanobacteriota</taxon>
        <taxon>Stenosarchaea group</taxon>
        <taxon>Methanomicrobia</taxon>
        <taxon>Methanosarcinales</taxon>
        <taxon>ANME-2 cluster</taxon>
        <taxon>Candidatus Methanoperedentaceae</taxon>
        <taxon>Candidatus Methanoperedens</taxon>
    </lineage>
</organism>
<feature type="domain" description="Phospholipase D-like" evidence="4">
    <location>
        <begin position="14"/>
        <end position="153"/>
    </location>
</feature>
<dbReference type="PANTHER" id="PTHR43856">
    <property type="entry name" value="CARDIOLIPIN HYDROLASE"/>
    <property type="match status" value="1"/>
</dbReference>
<dbReference type="Gene3D" id="3.30.870.10">
    <property type="entry name" value="Endonuclease Chain A"/>
    <property type="match status" value="2"/>
</dbReference>
<gene>
    <name evidence="5" type="ORF">MNV_120039</name>
</gene>
<dbReference type="Proteomes" id="UP000218615">
    <property type="component" value="Unassembled WGS sequence"/>
</dbReference>
<dbReference type="RefSeq" id="WP_096203841.1">
    <property type="nucleotide sequence ID" value="NZ_FZMP01000024.1"/>
</dbReference>
<name>A0A284VJQ7_9EURY</name>
<evidence type="ECO:0000256" key="3">
    <source>
        <dbReference type="ARBA" id="ARBA00023098"/>
    </source>
</evidence>
<dbReference type="AlphaFoldDB" id="A0A284VJQ7"/>
<keyword evidence="6" id="KW-1185">Reference proteome</keyword>
<dbReference type="SUPFAM" id="SSF56024">
    <property type="entry name" value="Phospholipase D/nuclease"/>
    <property type="match status" value="2"/>
</dbReference>
<proteinExistence type="predicted"/>
<evidence type="ECO:0000313" key="5">
    <source>
        <dbReference type="EMBL" id="SNQ59472.1"/>
    </source>
</evidence>
<reference evidence="6" key="1">
    <citation type="submission" date="2017-06" db="EMBL/GenBank/DDBJ databases">
        <authorList>
            <person name="Cremers G."/>
        </authorList>
    </citation>
    <scope>NUCLEOTIDE SEQUENCE [LARGE SCALE GENOMIC DNA]</scope>
</reference>
<dbReference type="EMBL" id="FZMP01000024">
    <property type="protein sequence ID" value="SNQ59472.1"/>
    <property type="molecule type" value="Genomic_DNA"/>
</dbReference>
<dbReference type="InterPro" id="IPR025202">
    <property type="entry name" value="PLD-like_dom"/>
</dbReference>
<feature type="domain" description="Phospholipase D-like" evidence="4">
    <location>
        <begin position="231"/>
        <end position="355"/>
    </location>
</feature>
<dbReference type="InterPro" id="IPR051406">
    <property type="entry name" value="PLD_domain"/>
</dbReference>
<keyword evidence="2" id="KW-0442">Lipid degradation</keyword>
<dbReference type="Pfam" id="PF13091">
    <property type="entry name" value="PLDc_2"/>
    <property type="match status" value="2"/>
</dbReference>